<evidence type="ECO:0000313" key="2">
    <source>
        <dbReference type="Proteomes" id="UP000741282"/>
    </source>
</evidence>
<sequence length="90" mass="9978">MILAVTYIKTVVITGASEGFGLAIPKKYVAEGWCVISIARHKNPLEDVISIEADLTPPKYCMSEKSRSPHTEAICKIDDIKIVTSEDWKI</sequence>
<comment type="caution">
    <text evidence="1">The sequence shown here is derived from an EMBL/GenBank/DDBJ whole genome shotgun (WGS) entry which is preliminary data.</text>
</comment>
<dbReference type="EMBL" id="JAGQLN010000004">
    <property type="protein sequence ID" value="MCA9376534.1"/>
    <property type="molecule type" value="Genomic_DNA"/>
</dbReference>
<dbReference type="InterPro" id="IPR036291">
    <property type="entry name" value="NAD(P)-bd_dom_sf"/>
</dbReference>
<proteinExistence type="predicted"/>
<dbReference type="AlphaFoldDB" id="A0A955KWW6"/>
<dbReference type="Gene3D" id="3.40.50.720">
    <property type="entry name" value="NAD(P)-binding Rossmann-like Domain"/>
    <property type="match status" value="1"/>
</dbReference>
<evidence type="ECO:0000313" key="1">
    <source>
        <dbReference type="EMBL" id="MCA9376534.1"/>
    </source>
</evidence>
<dbReference type="Pfam" id="PF00106">
    <property type="entry name" value="adh_short"/>
    <property type="match status" value="1"/>
</dbReference>
<reference evidence="1" key="2">
    <citation type="journal article" date="2021" name="Microbiome">
        <title>Successional dynamics and alternative stable states in a saline activated sludge microbial community over 9 years.</title>
        <authorList>
            <person name="Wang Y."/>
            <person name="Ye J."/>
            <person name="Ju F."/>
            <person name="Liu L."/>
            <person name="Boyd J.A."/>
            <person name="Deng Y."/>
            <person name="Parks D.H."/>
            <person name="Jiang X."/>
            <person name="Yin X."/>
            <person name="Woodcroft B.J."/>
            <person name="Tyson G.W."/>
            <person name="Hugenholtz P."/>
            <person name="Polz M.F."/>
            <person name="Zhang T."/>
        </authorList>
    </citation>
    <scope>NUCLEOTIDE SEQUENCE</scope>
    <source>
        <strain evidence="1">HKST-UBA17</strain>
    </source>
</reference>
<dbReference type="SUPFAM" id="SSF51735">
    <property type="entry name" value="NAD(P)-binding Rossmann-fold domains"/>
    <property type="match status" value="1"/>
</dbReference>
<name>A0A955KWW6_9BACT</name>
<gene>
    <name evidence="1" type="ORF">KC685_01270</name>
</gene>
<dbReference type="InterPro" id="IPR002347">
    <property type="entry name" value="SDR_fam"/>
</dbReference>
<dbReference type="Proteomes" id="UP000741282">
    <property type="component" value="Unassembled WGS sequence"/>
</dbReference>
<protein>
    <submittedName>
        <fullName evidence="1">SDR family NAD(P)-dependent oxidoreductase</fullName>
    </submittedName>
</protein>
<accession>A0A955KWW6</accession>
<reference evidence="1" key="1">
    <citation type="submission" date="2020-04" db="EMBL/GenBank/DDBJ databases">
        <authorList>
            <person name="Zhang T."/>
        </authorList>
    </citation>
    <scope>NUCLEOTIDE SEQUENCE</scope>
    <source>
        <strain evidence="1">HKST-UBA17</strain>
    </source>
</reference>
<organism evidence="1 2">
    <name type="scientific">Candidatus Dojkabacteria bacterium</name>
    <dbReference type="NCBI Taxonomy" id="2099670"/>
    <lineage>
        <taxon>Bacteria</taxon>
        <taxon>Candidatus Dojkabacteria</taxon>
    </lineage>
</organism>